<feature type="chain" id="PRO_5046893512" evidence="1">
    <location>
        <begin position="22"/>
        <end position="187"/>
    </location>
</feature>
<evidence type="ECO:0000256" key="1">
    <source>
        <dbReference type="SAM" id="SignalP"/>
    </source>
</evidence>
<comment type="caution">
    <text evidence="2">The sequence shown here is derived from an EMBL/GenBank/DDBJ whole genome shotgun (WGS) entry which is preliminary data.</text>
</comment>
<accession>A0ABR4AJ54</accession>
<reference evidence="2 3" key="1">
    <citation type="submission" date="2024-09" db="EMBL/GenBank/DDBJ databases">
        <title>Rethinking Asexuality: The Enigmatic Case of Functional Sexual Genes in Lepraria (Stereocaulaceae).</title>
        <authorList>
            <person name="Doellman M."/>
            <person name="Sun Y."/>
            <person name="Barcenas-Pena A."/>
            <person name="Lumbsch H.T."/>
            <person name="Grewe F."/>
        </authorList>
    </citation>
    <scope>NUCLEOTIDE SEQUENCE [LARGE SCALE GENOMIC DNA]</scope>
    <source>
        <strain evidence="2 3">Mercado 3170</strain>
    </source>
</reference>
<dbReference type="Proteomes" id="UP001590950">
    <property type="component" value="Unassembled WGS sequence"/>
</dbReference>
<keyword evidence="1" id="KW-0732">Signal</keyword>
<feature type="signal peptide" evidence="1">
    <location>
        <begin position="1"/>
        <end position="21"/>
    </location>
</feature>
<keyword evidence="3" id="KW-1185">Reference proteome</keyword>
<protein>
    <submittedName>
        <fullName evidence="2">Uncharacterized protein</fullName>
    </submittedName>
</protein>
<evidence type="ECO:0000313" key="2">
    <source>
        <dbReference type="EMBL" id="KAL2045180.1"/>
    </source>
</evidence>
<gene>
    <name evidence="2" type="ORF">N7G274_002261</name>
</gene>
<sequence>MQFHFASAVLIVLTTTELTQAAMSTPRPQHLSISTQPQHLPNNTTLTTISTPSNPEYEEYPIPNSSLTLRLTLHLPLDRVAMKACLLSASVWVQAQYPQSAGMLTRDFEWKDATGALFYISSLSRRLAWEDVGNVLRGLKLDLVDQKRYLNVAFTVEERTTKTLIGVGRLEEYVTPKPTSTGTVQSA</sequence>
<organism evidence="2 3">
    <name type="scientific">Stereocaulon virgatum</name>
    <dbReference type="NCBI Taxonomy" id="373712"/>
    <lineage>
        <taxon>Eukaryota</taxon>
        <taxon>Fungi</taxon>
        <taxon>Dikarya</taxon>
        <taxon>Ascomycota</taxon>
        <taxon>Pezizomycotina</taxon>
        <taxon>Lecanoromycetes</taxon>
        <taxon>OSLEUM clade</taxon>
        <taxon>Lecanoromycetidae</taxon>
        <taxon>Lecanorales</taxon>
        <taxon>Lecanorineae</taxon>
        <taxon>Stereocaulaceae</taxon>
        <taxon>Stereocaulon</taxon>
    </lineage>
</organism>
<name>A0ABR4AJ54_9LECA</name>
<proteinExistence type="predicted"/>
<evidence type="ECO:0000313" key="3">
    <source>
        <dbReference type="Proteomes" id="UP001590950"/>
    </source>
</evidence>
<dbReference type="EMBL" id="JBEFKJ010000007">
    <property type="protein sequence ID" value="KAL2045180.1"/>
    <property type="molecule type" value="Genomic_DNA"/>
</dbReference>